<reference evidence="3" key="1">
    <citation type="submission" date="2022-08" db="UniProtKB">
        <authorList>
            <consortium name="EnsemblMetazoa"/>
        </authorList>
    </citation>
    <scope>IDENTIFICATION</scope>
    <source>
        <strain evidence="3">EBRO</strain>
    </source>
</reference>
<dbReference type="EnsemblMetazoa" id="AATE015465-RA">
    <property type="protein sequence ID" value="AATE015465-PA.1"/>
    <property type="gene ID" value="AATE015465"/>
</dbReference>
<proteinExistence type="predicted"/>
<dbReference type="CDD" id="cd00403">
    <property type="entry name" value="Ribosomal_L1"/>
    <property type="match status" value="1"/>
</dbReference>
<feature type="region of interest" description="Disordered" evidence="1">
    <location>
        <begin position="573"/>
        <end position="603"/>
    </location>
</feature>
<keyword evidence="2" id="KW-0812">Transmembrane</keyword>
<evidence type="ECO:0000256" key="2">
    <source>
        <dbReference type="SAM" id="Phobius"/>
    </source>
</evidence>
<feature type="compositionally biased region" description="Basic and acidic residues" evidence="1">
    <location>
        <begin position="126"/>
        <end position="140"/>
    </location>
</feature>
<keyword evidence="2" id="KW-1133">Transmembrane helix</keyword>
<dbReference type="AlphaFoldDB" id="A0A182JCF1"/>
<feature type="compositionally biased region" description="Basic and acidic residues" evidence="1">
    <location>
        <begin position="100"/>
        <end position="110"/>
    </location>
</feature>
<organism evidence="3">
    <name type="scientific">Anopheles atroparvus</name>
    <name type="common">European mosquito</name>
    <dbReference type="NCBI Taxonomy" id="41427"/>
    <lineage>
        <taxon>Eukaryota</taxon>
        <taxon>Metazoa</taxon>
        <taxon>Ecdysozoa</taxon>
        <taxon>Arthropoda</taxon>
        <taxon>Hexapoda</taxon>
        <taxon>Insecta</taxon>
        <taxon>Pterygota</taxon>
        <taxon>Neoptera</taxon>
        <taxon>Endopterygota</taxon>
        <taxon>Diptera</taxon>
        <taxon>Nematocera</taxon>
        <taxon>Culicoidea</taxon>
        <taxon>Culicidae</taxon>
        <taxon>Anophelinae</taxon>
        <taxon>Anopheles</taxon>
    </lineage>
</organism>
<dbReference type="InterPro" id="IPR023674">
    <property type="entry name" value="Ribosomal_uL1-like"/>
</dbReference>
<dbReference type="STRING" id="41427.A0A182JCF1"/>
<dbReference type="Gene3D" id="3.40.50.790">
    <property type="match status" value="1"/>
</dbReference>
<feature type="transmembrane region" description="Helical" evidence="2">
    <location>
        <begin position="519"/>
        <end position="539"/>
    </location>
</feature>
<dbReference type="Pfam" id="PF00687">
    <property type="entry name" value="Ribosomal_L1"/>
    <property type="match status" value="1"/>
</dbReference>
<feature type="compositionally biased region" description="Basic and acidic residues" evidence="1">
    <location>
        <begin position="185"/>
        <end position="199"/>
    </location>
</feature>
<evidence type="ECO:0000313" key="3">
    <source>
        <dbReference type="EnsemblMetazoa" id="AATE015465-PA.1"/>
    </source>
</evidence>
<dbReference type="InterPro" id="IPR016095">
    <property type="entry name" value="Ribosomal_uL1_3-a/b-sand"/>
</dbReference>
<evidence type="ECO:0000256" key="1">
    <source>
        <dbReference type="SAM" id="MobiDB-lite"/>
    </source>
</evidence>
<dbReference type="VEuPathDB" id="VectorBase:AATE015465"/>
<feature type="compositionally biased region" description="Basic residues" evidence="1">
    <location>
        <begin position="175"/>
        <end position="184"/>
    </location>
</feature>
<dbReference type="SUPFAM" id="SSF56808">
    <property type="entry name" value="Ribosomal protein L1"/>
    <property type="match status" value="1"/>
</dbReference>
<protein>
    <submittedName>
        <fullName evidence="3">Uncharacterized protein</fullName>
    </submittedName>
</protein>
<feature type="compositionally biased region" description="Low complexity" evidence="1">
    <location>
        <begin position="81"/>
        <end position="98"/>
    </location>
</feature>
<accession>A0A182JCF1</accession>
<name>A0A182JCF1_ANOAO</name>
<keyword evidence="2" id="KW-0472">Membrane</keyword>
<dbReference type="InterPro" id="IPR028364">
    <property type="entry name" value="Ribosomal_uL1/biogenesis"/>
</dbReference>
<feature type="region of interest" description="Disordered" evidence="1">
    <location>
        <begin position="63"/>
        <end position="204"/>
    </location>
</feature>
<sequence length="636" mass="70456">MKAKVDKVKKTPASKLVGIKKTKVDIQKAKKPKKELKADTMKVVASSVAATLTFAEKQVLSVKRKTKAAKATPESKPNGENASVKPKVAKVAKTNTVSERTAEPAAEKVSVKKNSTKKAVGGPKQIGEKRKPENETAGVKRDKKKILKQQEVPAADVASEEKKSPKASAEGAKIIGKKRKHGKAKSQEKKGEKKPKQPREVGPVAKEVSEETLALVPKQLISAANFKVLFEHVKKKASQVEANRLFGDDIKYSLFITAVKIPRYPARNARITLPHATMRNDDDACLIVPGLIRGRNVDYNPTLHHWQDKLRALGIGSSLQIIPFQQLKRDFDQYEMKRKLVNRFARFMVDARISGHVFGFLGKPFIQRRKNPIPVKLDKEIAIKKNIEKALRTETYNQTNVGNQTSIKFAAEWMPVEHAVENGMALIEQLKTIHPGGWLNIQSIHLVSACTFISSFPLYMSVIDPNLVPVPHCVGPREAFVAKQDAEMQKATGGKYGSISISDHSWGGIGTSIIHFLKYLIAGLAVLTLPVLLLQAFIIPLKILMGLKSVAVANTLVLGTFLWKYLNRHRLRDEDEDEEGDGDQSGTGTGDASGSVAASNGNDNRFFPFRAEDFENMNEEEIKTALKLLLKRNKRW</sequence>